<dbReference type="PANTHER" id="PTHR31323">
    <property type="entry name" value="MECHANOSENSITIVE ION CHANNEL PROTEIN MSY2"/>
    <property type="match status" value="1"/>
</dbReference>
<accession>A0AAF0F784</accession>
<dbReference type="InterPro" id="IPR058650">
    <property type="entry name" value="Msy1/2-like"/>
</dbReference>
<gene>
    <name evidence="9" type="ORF">MJAP1_004266</name>
</gene>
<dbReference type="Gene3D" id="2.30.30.60">
    <property type="match status" value="1"/>
</dbReference>
<dbReference type="SUPFAM" id="SSF47473">
    <property type="entry name" value="EF-hand"/>
    <property type="match status" value="1"/>
</dbReference>
<dbReference type="InterPro" id="IPR011992">
    <property type="entry name" value="EF-hand-dom_pair"/>
</dbReference>
<feature type="transmembrane region" description="Helical" evidence="7">
    <location>
        <begin position="446"/>
        <end position="464"/>
    </location>
</feature>
<dbReference type="InterPro" id="IPR010920">
    <property type="entry name" value="LSM_dom_sf"/>
</dbReference>
<dbReference type="Gene3D" id="1.10.238.10">
    <property type="entry name" value="EF-hand"/>
    <property type="match status" value="1"/>
</dbReference>
<organism evidence="9 10">
    <name type="scientific">Malassezia japonica</name>
    <dbReference type="NCBI Taxonomy" id="223818"/>
    <lineage>
        <taxon>Eukaryota</taxon>
        <taxon>Fungi</taxon>
        <taxon>Dikarya</taxon>
        <taxon>Basidiomycota</taxon>
        <taxon>Ustilaginomycotina</taxon>
        <taxon>Malasseziomycetes</taxon>
        <taxon>Malasseziales</taxon>
        <taxon>Malasseziaceae</taxon>
        <taxon>Malassezia</taxon>
    </lineage>
</organism>
<dbReference type="InterPro" id="IPR002048">
    <property type="entry name" value="EF_hand_dom"/>
</dbReference>
<proteinExistence type="predicted"/>
<keyword evidence="5 7" id="KW-0472">Membrane</keyword>
<dbReference type="PROSITE" id="PS50222">
    <property type="entry name" value="EF_HAND_2"/>
    <property type="match status" value="1"/>
</dbReference>
<feature type="transmembrane region" description="Helical" evidence="7">
    <location>
        <begin position="172"/>
        <end position="195"/>
    </location>
</feature>
<evidence type="ECO:0000256" key="4">
    <source>
        <dbReference type="ARBA" id="ARBA00022989"/>
    </source>
</evidence>
<evidence type="ECO:0000256" key="7">
    <source>
        <dbReference type="SAM" id="Phobius"/>
    </source>
</evidence>
<evidence type="ECO:0000256" key="5">
    <source>
        <dbReference type="ARBA" id="ARBA00023136"/>
    </source>
</evidence>
<comment type="subcellular location">
    <subcellularLocation>
        <location evidence="1">Membrane</location>
    </subcellularLocation>
</comment>
<evidence type="ECO:0000256" key="6">
    <source>
        <dbReference type="SAM" id="MobiDB-lite"/>
    </source>
</evidence>
<feature type="transmembrane region" description="Helical" evidence="7">
    <location>
        <begin position="97"/>
        <end position="117"/>
    </location>
</feature>
<keyword evidence="3" id="KW-0106">Calcium</keyword>
<dbReference type="PANTHER" id="PTHR31323:SF11">
    <property type="entry name" value="EF-HAND DOMAIN-CONTAINING PROTEIN"/>
    <property type="match status" value="1"/>
</dbReference>
<dbReference type="InterPro" id="IPR018247">
    <property type="entry name" value="EF_Hand_1_Ca_BS"/>
</dbReference>
<reference evidence="9" key="1">
    <citation type="submission" date="2023-03" db="EMBL/GenBank/DDBJ databases">
        <title>Mating type loci evolution in Malassezia.</title>
        <authorList>
            <person name="Coelho M.A."/>
        </authorList>
    </citation>
    <scope>NUCLEOTIDE SEQUENCE</scope>
    <source>
        <strain evidence="9">CBS 9431</strain>
    </source>
</reference>
<sequence>MAATLVGAPPQYATNDWAQIGNEQGRPGNAGPSEKTQGYEETDLQGELTDDEDLFDWDIDEEDNGQPSEAKVTRRRKPLRKLVYAVTHTPPVVRMSILALFGGIICIIPFIVTYTRFRNQPHFIEAEIWSVWLTIIWVTSVATFLIFGWIPRAALKIAEVVFGRVPDLYSDVVSIVDGVLFYIKLVFCTVWAWVSLRGTISVVLKLSSQTAEPDYFGTIANIIKALFATSIIVLAEKIALKLIAQHFHKTTLRDRLEQNRRAFKVLTKLQGTRKWPGILSANQLRSRAATFTDSARRTFGRASGDTSALNTNGIGTPAAESAAEALRQPRKQTFVTQLQTALASAARKAQLSDINMPESSLAARRLAKEIFVAISKNGRTISPDDFFPFFKSQSDAYAAFGIFDEDRSGEISREEMRSTLQRIFEDRTMLNNSIQDMRSAFRNLDMVLLFIALIIVIFIWLVIFTGEQTISNLLPLSTIIVGFSFVFGNSAKNIFESMIFIFSTHPYDVGDLVCINDTWMFVTAFGMISTEFITVWNQVTITPNAVLAQSTIFNARRSASQYDIINVNVGFDTPVSKLDEFREKLTEFCAQNDKDWGGGLFLLYDSVRNMNCISLIIAVEHKGNWQDWLGRWMRRTKFMRYMRDIAQELGLTYNPPQQPISFIPDRANQWKPTMRYDNELLSTLQVPPTTQVPPSAMGQ</sequence>
<evidence type="ECO:0000313" key="10">
    <source>
        <dbReference type="Proteomes" id="UP001217754"/>
    </source>
</evidence>
<protein>
    <recommendedName>
        <fullName evidence="8">EF-hand domain-containing protein</fullName>
    </recommendedName>
</protein>
<keyword evidence="10" id="KW-1185">Reference proteome</keyword>
<name>A0AAF0F784_9BASI</name>
<dbReference type="EMBL" id="CP119966">
    <property type="protein sequence ID" value="WFD41269.1"/>
    <property type="molecule type" value="Genomic_DNA"/>
</dbReference>
<dbReference type="InterPro" id="IPR023408">
    <property type="entry name" value="MscS_beta-dom_sf"/>
</dbReference>
<keyword evidence="4 7" id="KW-1133">Transmembrane helix</keyword>
<evidence type="ECO:0000313" key="9">
    <source>
        <dbReference type="EMBL" id="WFD41269.1"/>
    </source>
</evidence>
<feature type="transmembrane region" description="Helical" evidence="7">
    <location>
        <begin position="470"/>
        <end position="488"/>
    </location>
</feature>
<dbReference type="AlphaFoldDB" id="A0AAF0F784"/>
<dbReference type="InterPro" id="IPR006685">
    <property type="entry name" value="MscS_channel_2nd"/>
</dbReference>
<dbReference type="Pfam" id="PF25886">
    <property type="entry name" value="Msy1"/>
    <property type="match status" value="1"/>
</dbReference>
<dbReference type="RefSeq" id="XP_060124166.1">
    <property type="nucleotide sequence ID" value="XM_060268183.1"/>
</dbReference>
<evidence type="ECO:0000259" key="8">
    <source>
        <dbReference type="PROSITE" id="PS50222"/>
    </source>
</evidence>
<feature type="region of interest" description="Disordered" evidence="6">
    <location>
        <begin position="1"/>
        <end position="48"/>
    </location>
</feature>
<feature type="domain" description="EF-hand" evidence="8">
    <location>
        <begin position="391"/>
        <end position="426"/>
    </location>
</feature>
<evidence type="ECO:0000256" key="1">
    <source>
        <dbReference type="ARBA" id="ARBA00004370"/>
    </source>
</evidence>
<feature type="transmembrane region" description="Helical" evidence="7">
    <location>
        <begin position="215"/>
        <end position="235"/>
    </location>
</feature>
<dbReference type="PROSITE" id="PS00018">
    <property type="entry name" value="EF_HAND_1"/>
    <property type="match status" value="1"/>
</dbReference>
<evidence type="ECO:0000256" key="3">
    <source>
        <dbReference type="ARBA" id="ARBA00022837"/>
    </source>
</evidence>
<dbReference type="SUPFAM" id="SSF50182">
    <property type="entry name" value="Sm-like ribonucleoproteins"/>
    <property type="match status" value="1"/>
</dbReference>
<dbReference type="GO" id="GO:0005509">
    <property type="term" value="F:calcium ion binding"/>
    <property type="evidence" value="ECO:0007669"/>
    <property type="project" value="InterPro"/>
</dbReference>
<feature type="transmembrane region" description="Helical" evidence="7">
    <location>
        <begin position="129"/>
        <end position="151"/>
    </location>
</feature>
<keyword evidence="2 7" id="KW-0812">Transmembrane</keyword>
<dbReference type="GeneID" id="85227917"/>
<dbReference type="GO" id="GO:0016020">
    <property type="term" value="C:membrane"/>
    <property type="evidence" value="ECO:0007669"/>
    <property type="project" value="UniProtKB-SubCell"/>
</dbReference>
<dbReference type="GO" id="GO:0006874">
    <property type="term" value="P:intracellular calcium ion homeostasis"/>
    <property type="evidence" value="ECO:0007669"/>
    <property type="project" value="TreeGrafter"/>
</dbReference>
<dbReference type="GO" id="GO:0005262">
    <property type="term" value="F:calcium channel activity"/>
    <property type="evidence" value="ECO:0007669"/>
    <property type="project" value="TreeGrafter"/>
</dbReference>
<evidence type="ECO:0000256" key="2">
    <source>
        <dbReference type="ARBA" id="ARBA00022692"/>
    </source>
</evidence>
<dbReference type="Proteomes" id="UP001217754">
    <property type="component" value="Chromosome 9"/>
</dbReference>
<dbReference type="Pfam" id="PF00924">
    <property type="entry name" value="MS_channel_2nd"/>
    <property type="match status" value="1"/>
</dbReference>